<dbReference type="EMBL" id="KI657941">
    <property type="protein sequence ID" value="ETN84493.1"/>
    <property type="molecule type" value="Genomic_DNA"/>
</dbReference>
<gene>
    <name evidence="1" type="ORF">NECAME_17139</name>
</gene>
<dbReference type="KEGG" id="nai:NECAME_17139"/>
<evidence type="ECO:0000313" key="2">
    <source>
        <dbReference type="Proteomes" id="UP000053676"/>
    </source>
</evidence>
<proteinExistence type="predicted"/>
<dbReference type="AlphaFoldDB" id="W2TRQ4"/>
<reference evidence="2" key="1">
    <citation type="journal article" date="2014" name="Nat. Genet.">
        <title>Genome of the human hookworm Necator americanus.</title>
        <authorList>
            <person name="Tang Y.T."/>
            <person name="Gao X."/>
            <person name="Rosa B.A."/>
            <person name="Abubucker S."/>
            <person name="Hallsworth-Pepin K."/>
            <person name="Martin J."/>
            <person name="Tyagi R."/>
            <person name="Heizer E."/>
            <person name="Zhang X."/>
            <person name="Bhonagiri-Palsikar V."/>
            <person name="Minx P."/>
            <person name="Warren W.C."/>
            <person name="Wang Q."/>
            <person name="Zhan B."/>
            <person name="Hotez P.J."/>
            <person name="Sternberg P.W."/>
            <person name="Dougall A."/>
            <person name="Gaze S.T."/>
            <person name="Mulvenna J."/>
            <person name="Sotillo J."/>
            <person name="Ranganathan S."/>
            <person name="Rabelo E.M."/>
            <person name="Wilson R.K."/>
            <person name="Felgner P.L."/>
            <person name="Bethony J."/>
            <person name="Hawdon J.M."/>
            <person name="Gasser R.B."/>
            <person name="Loukas A."/>
            <person name="Mitreva M."/>
        </authorList>
    </citation>
    <scope>NUCLEOTIDE SEQUENCE [LARGE SCALE GENOMIC DNA]</scope>
</reference>
<keyword evidence="2" id="KW-1185">Reference proteome</keyword>
<evidence type="ECO:0000313" key="1">
    <source>
        <dbReference type="EMBL" id="ETN84493.1"/>
    </source>
</evidence>
<name>W2TRQ4_NECAM</name>
<sequence>MEHTKIVKGAGGAVLRRSGQILERRTDFGRLADFHGRAGKGKETLLTALRTGLYDCCAIR</sequence>
<dbReference type="Proteomes" id="UP000053676">
    <property type="component" value="Unassembled WGS sequence"/>
</dbReference>
<protein>
    <submittedName>
        <fullName evidence="1">Uncharacterized protein</fullName>
    </submittedName>
</protein>
<organism evidence="1 2">
    <name type="scientific">Necator americanus</name>
    <name type="common">Human hookworm</name>
    <dbReference type="NCBI Taxonomy" id="51031"/>
    <lineage>
        <taxon>Eukaryota</taxon>
        <taxon>Metazoa</taxon>
        <taxon>Ecdysozoa</taxon>
        <taxon>Nematoda</taxon>
        <taxon>Chromadorea</taxon>
        <taxon>Rhabditida</taxon>
        <taxon>Rhabditina</taxon>
        <taxon>Rhabditomorpha</taxon>
        <taxon>Strongyloidea</taxon>
        <taxon>Ancylostomatidae</taxon>
        <taxon>Bunostominae</taxon>
        <taxon>Necator</taxon>
    </lineage>
</organism>
<accession>W2TRQ4</accession>